<gene>
    <name evidence="4" type="primary">LOC108556738</name>
</gene>
<dbReference type="RefSeq" id="XP_017768440.1">
    <property type="nucleotide sequence ID" value="XM_017912951.1"/>
</dbReference>
<protein>
    <submittedName>
        <fullName evidence="4">Uncharacterized protein LOC108556738</fullName>
    </submittedName>
</protein>
<evidence type="ECO:0000313" key="3">
    <source>
        <dbReference type="Proteomes" id="UP000695000"/>
    </source>
</evidence>
<feature type="signal peptide" evidence="2">
    <location>
        <begin position="1"/>
        <end position="16"/>
    </location>
</feature>
<keyword evidence="3" id="KW-1185">Reference proteome</keyword>
<feature type="chain" id="PRO_5047276652" evidence="2">
    <location>
        <begin position="17"/>
        <end position="140"/>
    </location>
</feature>
<feature type="region of interest" description="Disordered" evidence="1">
    <location>
        <begin position="34"/>
        <end position="93"/>
    </location>
</feature>
<reference evidence="4" key="1">
    <citation type="submission" date="2025-08" db="UniProtKB">
        <authorList>
            <consortium name="RefSeq"/>
        </authorList>
    </citation>
    <scope>IDENTIFICATION</scope>
    <source>
        <tissue evidence="4">Whole Larva</tissue>
    </source>
</reference>
<dbReference type="Proteomes" id="UP000695000">
    <property type="component" value="Unplaced"/>
</dbReference>
<sequence>MKRPAALLLLLALAMGTPLTQKPATVTEMVTTEEVSASTEEPTGTIVDPTTEQSDLVSDEVEGVTDSTVPGISTNEPNISTTTPNTDYQPPRHIPTLLEEKLDLLGCDLPLLPPQSRVWKGNETHELLLPITVSGKHNFN</sequence>
<accession>A0ABM1M1J0</accession>
<proteinExistence type="predicted"/>
<dbReference type="GeneID" id="108556738"/>
<name>A0ABM1M1J0_NICVS</name>
<organism evidence="3 4">
    <name type="scientific">Nicrophorus vespilloides</name>
    <name type="common">Boreal carrion beetle</name>
    <dbReference type="NCBI Taxonomy" id="110193"/>
    <lineage>
        <taxon>Eukaryota</taxon>
        <taxon>Metazoa</taxon>
        <taxon>Ecdysozoa</taxon>
        <taxon>Arthropoda</taxon>
        <taxon>Hexapoda</taxon>
        <taxon>Insecta</taxon>
        <taxon>Pterygota</taxon>
        <taxon>Neoptera</taxon>
        <taxon>Endopterygota</taxon>
        <taxon>Coleoptera</taxon>
        <taxon>Polyphaga</taxon>
        <taxon>Staphyliniformia</taxon>
        <taxon>Silphidae</taxon>
        <taxon>Nicrophorinae</taxon>
        <taxon>Nicrophorus</taxon>
    </lineage>
</organism>
<evidence type="ECO:0000256" key="1">
    <source>
        <dbReference type="SAM" id="MobiDB-lite"/>
    </source>
</evidence>
<feature type="compositionally biased region" description="Polar residues" evidence="1">
    <location>
        <begin position="65"/>
        <end position="88"/>
    </location>
</feature>
<feature type="compositionally biased region" description="Low complexity" evidence="1">
    <location>
        <begin position="34"/>
        <end position="43"/>
    </location>
</feature>
<keyword evidence="2" id="KW-0732">Signal</keyword>
<evidence type="ECO:0000256" key="2">
    <source>
        <dbReference type="SAM" id="SignalP"/>
    </source>
</evidence>
<evidence type="ECO:0000313" key="4">
    <source>
        <dbReference type="RefSeq" id="XP_017768440.1"/>
    </source>
</evidence>